<protein>
    <submittedName>
        <fullName evidence="1">Uncharacterized protein</fullName>
    </submittedName>
</protein>
<organism evidence="1 2">
    <name type="scientific">Clavelina lepadiformis</name>
    <name type="common">Light-bulb sea squirt</name>
    <name type="synonym">Ascidia lepadiformis</name>
    <dbReference type="NCBI Taxonomy" id="159417"/>
    <lineage>
        <taxon>Eukaryota</taxon>
        <taxon>Metazoa</taxon>
        <taxon>Chordata</taxon>
        <taxon>Tunicata</taxon>
        <taxon>Ascidiacea</taxon>
        <taxon>Aplousobranchia</taxon>
        <taxon>Clavelinidae</taxon>
        <taxon>Clavelina</taxon>
    </lineage>
</organism>
<evidence type="ECO:0000313" key="2">
    <source>
        <dbReference type="Proteomes" id="UP001642483"/>
    </source>
</evidence>
<name>A0ABP0GCW7_CLALP</name>
<comment type="caution">
    <text evidence="1">The sequence shown here is derived from an EMBL/GenBank/DDBJ whole genome shotgun (WGS) entry which is preliminary data.</text>
</comment>
<dbReference type="EMBL" id="CAWYQH010000108">
    <property type="protein sequence ID" value="CAK8689615.1"/>
    <property type="molecule type" value="Genomic_DNA"/>
</dbReference>
<sequence>MTLAYPEPLGPGVCDTRRMQRLESYDSALSSKEGHAVSTSSPERSLLFDYTVQMLQLCVEIFWKEI</sequence>
<dbReference type="Proteomes" id="UP001642483">
    <property type="component" value="Unassembled WGS sequence"/>
</dbReference>
<accession>A0ABP0GCW7</accession>
<evidence type="ECO:0000313" key="1">
    <source>
        <dbReference type="EMBL" id="CAK8689615.1"/>
    </source>
</evidence>
<keyword evidence="2" id="KW-1185">Reference proteome</keyword>
<reference evidence="1 2" key="1">
    <citation type="submission" date="2024-02" db="EMBL/GenBank/DDBJ databases">
        <authorList>
            <person name="Daric V."/>
            <person name="Darras S."/>
        </authorList>
    </citation>
    <scope>NUCLEOTIDE SEQUENCE [LARGE SCALE GENOMIC DNA]</scope>
</reference>
<proteinExistence type="predicted"/>
<gene>
    <name evidence="1" type="ORF">CVLEPA_LOCUS21591</name>
</gene>